<dbReference type="PIRSF" id="PIRSF000770">
    <property type="entry name" value="RNA_pol_sigma-SigE/K"/>
    <property type="match status" value="1"/>
</dbReference>
<dbReference type="EMBL" id="CP001940">
    <property type="protein sequence ID" value="ADH86417.1"/>
    <property type="molecule type" value="Genomic_DNA"/>
</dbReference>
<dbReference type="FunCoup" id="D6Z4E2">
    <property type="interactions" value="251"/>
</dbReference>
<evidence type="ECO:0000313" key="6">
    <source>
        <dbReference type="EMBL" id="ADH86417.1"/>
    </source>
</evidence>
<dbReference type="InterPro" id="IPR013324">
    <property type="entry name" value="RNA_pol_sigma_r3/r4-like"/>
</dbReference>
<keyword evidence="4" id="KW-0804">Transcription</keyword>
<evidence type="ECO:0000256" key="4">
    <source>
        <dbReference type="ARBA" id="ARBA00023163"/>
    </source>
</evidence>
<dbReference type="Gene3D" id="1.20.140.160">
    <property type="match status" value="1"/>
</dbReference>
<protein>
    <submittedName>
        <fullName evidence="6">RNA polymerase, sigma 28 subunit, FliA/WhiG subfamily</fullName>
    </submittedName>
</protein>
<dbReference type="Pfam" id="PF04545">
    <property type="entry name" value="Sigma70_r4"/>
    <property type="match status" value="1"/>
</dbReference>
<dbReference type="InterPro" id="IPR000943">
    <property type="entry name" value="RNA_pol_sigma70"/>
</dbReference>
<keyword evidence="2" id="KW-0731">Sigma factor</keyword>
<organism evidence="6 7">
    <name type="scientific">Desulfurivibrio alkaliphilus (strain DSM 19089 / UNIQEM U267 / AHT2)</name>
    <dbReference type="NCBI Taxonomy" id="589865"/>
    <lineage>
        <taxon>Bacteria</taxon>
        <taxon>Pseudomonadati</taxon>
        <taxon>Thermodesulfobacteriota</taxon>
        <taxon>Desulfobulbia</taxon>
        <taxon>Desulfobulbales</taxon>
        <taxon>Desulfobulbaceae</taxon>
        <taxon>Desulfurivibrio</taxon>
    </lineage>
</organism>
<dbReference type="GO" id="GO:0003899">
    <property type="term" value="F:DNA-directed RNA polymerase activity"/>
    <property type="evidence" value="ECO:0007669"/>
    <property type="project" value="InterPro"/>
</dbReference>
<accession>D6Z4E2</accession>
<keyword evidence="1" id="KW-0805">Transcription regulation</keyword>
<dbReference type="PROSITE" id="PS00715">
    <property type="entry name" value="SIGMA70_1"/>
    <property type="match status" value="1"/>
</dbReference>
<dbReference type="InterPro" id="IPR013325">
    <property type="entry name" value="RNA_pol_sigma_r2"/>
</dbReference>
<dbReference type="InterPro" id="IPR007627">
    <property type="entry name" value="RNA_pol_sigma70_r2"/>
</dbReference>
<dbReference type="AlphaFoldDB" id="D6Z4E2"/>
<dbReference type="PANTHER" id="PTHR30385">
    <property type="entry name" value="SIGMA FACTOR F FLAGELLAR"/>
    <property type="match status" value="1"/>
</dbReference>
<dbReference type="HOGENOM" id="CLU_014793_8_1_7"/>
<dbReference type="NCBIfam" id="TIGR02479">
    <property type="entry name" value="FliA_WhiG"/>
    <property type="match status" value="1"/>
</dbReference>
<dbReference type="Gene3D" id="1.10.1740.10">
    <property type="match status" value="1"/>
</dbReference>
<evidence type="ECO:0000256" key="1">
    <source>
        <dbReference type="ARBA" id="ARBA00023015"/>
    </source>
</evidence>
<keyword evidence="7" id="KW-1185">Reference proteome</keyword>
<proteinExistence type="predicted"/>
<evidence type="ECO:0000259" key="5">
    <source>
        <dbReference type="PROSITE" id="PS00715"/>
    </source>
</evidence>
<evidence type="ECO:0000256" key="2">
    <source>
        <dbReference type="ARBA" id="ARBA00023082"/>
    </source>
</evidence>
<reference evidence="7" key="1">
    <citation type="submission" date="2010-02" db="EMBL/GenBank/DDBJ databases">
        <title>Complete sequence of Desulfurivibrio alkaliphilus AHT2.</title>
        <authorList>
            <consortium name="US DOE Joint Genome Institute"/>
            <person name="Pitluck S."/>
            <person name="Chertkov O."/>
            <person name="Detter J.C."/>
            <person name="Han C."/>
            <person name="Tapia R."/>
            <person name="Larimer F."/>
            <person name="Land M."/>
            <person name="Hauser L."/>
            <person name="Kyrpides N."/>
            <person name="Mikhailova N."/>
            <person name="Sorokin D.Y."/>
            <person name="Muyzer G."/>
            <person name="Woyke T."/>
        </authorList>
    </citation>
    <scope>NUCLEOTIDE SEQUENCE [LARGE SCALE GENOMIC DNA]</scope>
    <source>
        <strain evidence="7">DSM 19089 / UNIQEM U267 / AHT2</strain>
    </source>
</reference>
<keyword evidence="3" id="KW-0238">DNA-binding</keyword>
<dbReference type="Pfam" id="PF04542">
    <property type="entry name" value="Sigma70_r2"/>
    <property type="match status" value="1"/>
</dbReference>
<dbReference type="Proteomes" id="UP000001508">
    <property type="component" value="Chromosome"/>
</dbReference>
<dbReference type="NCBIfam" id="TIGR02937">
    <property type="entry name" value="sigma70-ECF"/>
    <property type="match status" value="1"/>
</dbReference>
<dbReference type="STRING" id="589865.DaAHT2_1725"/>
<dbReference type="InterPro" id="IPR007624">
    <property type="entry name" value="RNA_pol_sigma70_r3"/>
</dbReference>
<dbReference type="eggNOG" id="COG1191">
    <property type="taxonomic scope" value="Bacteria"/>
</dbReference>
<dbReference type="PANTHER" id="PTHR30385:SF7">
    <property type="entry name" value="RNA POLYMERASE SIGMA FACTOR FLIA"/>
    <property type="match status" value="1"/>
</dbReference>
<dbReference type="InParanoid" id="D6Z4E2"/>
<sequence length="262" mass="29738">MMQKQPGPSKFKDYTSAYFDRREQLDPAKREELILNYTPLIKYIASRLASRLPPQVAVDDLISCGIVGLIDAINKFDPAKNVQFKTYAEFRIKGAMLDELRALDWVPRSIRRKVTELEQVCSELEVKLGRPATDEETATALGIGLEEYHRLLDETKSVSFLDIEYLRRQAPAEVEGNLAEVFASDDKDPFAALNLGETKALLAKAINELPEKEKLTVALYYHEELTMREIGEVLGYTESRISQMHSKAMLRLRGKLKKSLDA</sequence>
<dbReference type="SUPFAM" id="SSF88659">
    <property type="entry name" value="Sigma3 and sigma4 domains of RNA polymerase sigma factors"/>
    <property type="match status" value="2"/>
</dbReference>
<evidence type="ECO:0000256" key="3">
    <source>
        <dbReference type="ARBA" id="ARBA00023125"/>
    </source>
</evidence>
<dbReference type="InterPro" id="IPR007630">
    <property type="entry name" value="RNA_pol_sigma70_r4"/>
</dbReference>
<dbReference type="RefSeq" id="WP_013163943.1">
    <property type="nucleotide sequence ID" value="NC_014216.1"/>
</dbReference>
<dbReference type="CDD" id="cd06171">
    <property type="entry name" value="Sigma70_r4"/>
    <property type="match status" value="1"/>
</dbReference>
<dbReference type="GO" id="GO:0003677">
    <property type="term" value="F:DNA binding"/>
    <property type="evidence" value="ECO:0007669"/>
    <property type="project" value="UniProtKB-KW"/>
</dbReference>
<evidence type="ECO:0000313" key="7">
    <source>
        <dbReference type="Proteomes" id="UP000001508"/>
    </source>
</evidence>
<dbReference type="NCBIfam" id="NF005413">
    <property type="entry name" value="PRK06986.1"/>
    <property type="match status" value="1"/>
</dbReference>
<dbReference type="KEGG" id="dak:DaAHT2_1725"/>
<dbReference type="InterPro" id="IPR012845">
    <property type="entry name" value="RNA_pol_sigma_FliA_WhiG"/>
</dbReference>
<feature type="domain" description="RNA polymerase sigma-70" evidence="5">
    <location>
        <begin position="60"/>
        <end position="73"/>
    </location>
</feature>
<dbReference type="SUPFAM" id="SSF88946">
    <property type="entry name" value="Sigma2 domain of RNA polymerase sigma factors"/>
    <property type="match status" value="1"/>
</dbReference>
<dbReference type="PRINTS" id="PR00046">
    <property type="entry name" value="SIGMA70FCT"/>
</dbReference>
<dbReference type="GO" id="GO:0016987">
    <property type="term" value="F:sigma factor activity"/>
    <property type="evidence" value="ECO:0007669"/>
    <property type="project" value="UniProtKB-KW"/>
</dbReference>
<dbReference type="InterPro" id="IPR014284">
    <property type="entry name" value="RNA_pol_sigma-70_dom"/>
</dbReference>
<name>D6Z4E2_DESAT</name>
<dbReference type="GO" id="GO:0006352">
    <property type="term" value="P:DNA-templated transcription initiation"/>
    <property type="evidence" value="ECO:0007669"/>
    <property type="project" value="InterPro"/>
</dbReference>
<gene>
    <name evidence="6" type="ordered locus">DaAHT2_1725</name>
</gene>
<dbReference type="Pfam" id="PF04539">
    <property type="entry name" value="Sigma70_r3"/>
    <property type="match status" value="1"/>
</dbReference>